<evidence type="ECO:0000259" key="4">
    <source>
        <dbReference type="PROSITE" id="PS50111"/>
    </source>
</evidence>
<dbReference type="GO" id="GO:0007165">
    <property type="term" value="P:signal transduction"/>
    <property type="evidence" value="ECO:0007669"/>
    <property type="project" value="UniProtKB-KW"/>
</dbReference>
<dbReference type="Gene3D" id="1.10.287.950">
    <property type="entry name" value="Methyl-accepting chemotaxis protein"/>
    <property type="match status" value="1"/>
</dbReference>
<accession>A0A178MY37</accession>
<dbReference type="SMART" id="SM00304">
    <property type="entry name" value="HAMP"/>
    <property type="match status" value="1"/>
</dbReference>
<dbReference type="InterPro" id="IPR003660">
    <property type="entry name" value="HAMP_dom"/>
</dbReference>
<dbReference type="AlphaFoldDB" id="A0A178MY37"/>
<dbReference type="GO" id="GO:0006935">
    <property type="term" value="P:chemotaxis"/>
    <property type="evidence" value="ECO:0007669"/>
    <property type="project" value="InterPro"/>
</dbReference>
<reference evidence="6 7" key="1">
    <citation type="submission" date="2016-04" db="EMBL/GenBank/DDBJ databases">
        <title>Draft genome sequence of freshwater magnetotactic bacteria Magnetospirillum marisnigri SP-1 and Magnetospirillum moscoviense BB-1.</title>
        <authorList>
            <person name="Koziaeva V."/>
            <person name="Dziuba M.V."/>
            <person name="Ivanov T.M."/>
            <person name="Kuznetsov B."/>
            <person name="Grouzdev D.S."/>
        </authorList>
    </citation>
    <scope>NUCLEOTIDE SEQUENCE [LARGE SCALE GENOMIC DNA]</scope>
    <source>
        <strain evidence="6 7">BB-1</strain>
    </source>
</reference>
<evidence type="ECO:0000259" key="5">
    <source>
        <dbReference type="PROSITE" id="PS50885"/>
    </source>
</evidence>
<feature type="domain" description="Methyl-accepting transducer" evidence="4">
    <location>
        <begin position="307"/>
        <end position="543"/>
    </location>
</feature>
<evidence type="ECO:0000313" key="7">
    <source>
        <dbReference type="Proteomes" id="UP000078543"/>
    </source>
</evidence>
<keyword evidence="1 3" id="KW-0807">Transducer</keyword>
<keyword evidence="7" id="KW-1185">Reference proteome</keyword>
<dbReference type="SMART" id="SM00283">
    <property type="entry name" value="MA"/>
    <property type="match status" value="1"/>
</dbReference>
<protein>
    <submittedName>
        <fullName evidence="6">Chemotaxis protein</fullName>
    </submittedName>
</protein>
<dbReference type="Pfam" id="PF00672">
    <property type="entry name" value="HAMP"/>
    <property type="match status" value="1"/>
</dbReference>
<dbReference type="CDD" id="cd06225">
    <property type="entry name" value="HAMP"/>
    <property type="match status" value="1"/>
</dbReference>
<dbReference type="EMBL" id="LWQU01000085">
    <property type="protein sequence ID" value="OAN56908.1"/>
    <property type="molecule type" value="Genomic_DNA"/>
</dbReference>
<sequence length="563" mass="57983">MPIGRRLSIGFLSLCGLILILAGTVALSSGRIVEVNRRIVDLRMPVAEISASIQTQLQSSLASLRGFLLTGKDGFKVDRAEAWTIINGQLPEMDALAAQFTNPKNVELWRELKALLPQINSFQAEAEKAGAGEAGSAILVRDLLPRVTRAITILAGERGADGKRHGGMVDSQKGLLATDTDDVESQLNQLQLMSWGALVVGLALGALISWGTTRSIVPPLAGITGAMRGLAGGDSSVHVPGADRGDEIGEMAHALEIFRQGLARQQELEAREREAAEARQRRADLITRLTSDFDSGATEVVKHVAAASTQLEATAGAMSGAAAQTAQQATAASHASDEASANVQAVASAAEELAASIGEISRRVAESSAIADGAVGEANRAASDVDGLAEAVRHIGEVVSLITAIASQTNLLALNATIEAARAGEAGKGFAVVANEVKGLANQTAKATDEIGAQIALVQEKTAKVVAAIQSIVSVIQHVGENAASIAVAVEEQSAATTEIARSVDQASSGSAEVRHNIAGVQTAAGETGAAAKQVLAASGSLSQQARDLKVIIDDFLEGVRTA</sequence>
<evidence type="ECO:0000256" key="3">
    <source>
        <dbReference type="PROSITE-ProRule" id="PRU00284"/>
    </source>
</evidence>
<name>A0A178MY37_9PROT</name>
<dbReference type="InterPro" id="IPR004089">
    <property type="entry name" value="MCPsignal_dom"/>
</dbReference>
<dbReference type="GO" id="GO:0004888">
    <property type="term" value="F:transmembrane signaling receptor activity"/>
    <property type="evidence" value="ECO:0007669"/>
    <property type="project" value="InterPro"/>
</dbReference>
<evidence type="ECO:0000256" key="1">
    <source>
        <dbReference type="ARBA" id="ARBA00023224"/>
    </source>
</evidence>
<evidence type="ECO:0000313" key="6">
    <source>
        <dbReference type="EMBL" id="OAN56908.1"/>
    </source>
</evidence>
<dbReference type="PROSITE" id="PS50885">
    <property type="entry name" value="HAMP"/>
    <property type="match status" value="1"/>
</dbReference>
<dbReference type="OrthoDB" id="8482111at2"/>
<dbReference type="SUPFAM" id="SSF58104">
    <property type="entry name" value="Methyl-accepting chemotaxis protein (MCP) signaling domain"/>
    <property type="match status" value="1"/>
</dbReference>
<dbReference type="Gene3D" id="6.10.340.10">
    <property type="match status" value="1"/>
</dbReference>
<gene>
    <name evidence="6" type="ORF">A6A05_07985</name>
</gene>
<evidence type="ECO:0000256" key="2">
    <source>
        <dbReference type="ARBA" id="ARBA00029447"/>
    </source>
</evidence>
<comment type="similarity">
    <text evidence="2">Belongs to the methyl-accepting chemotaxis (MCP) protein family.</text>
</comment>
<feature type="domain" description="HAMP" evidence="5">
    <location>
        <begin position="214"/>
        <end position="267"/>
    </location>
</feature>
<dbReference type="PROSITE" id="PS50111">
    <property type="entry name" value="CHEMOTAXIS_TRANSDUC_2"/>
    <property type="match status" value="1"/>
</dbReference>
<dbReference type="GO" id="GO:0016020">
    <property type="term" value="C:membrane"/>
    <property type="evidence" value="ECO:0007669"/>
    <property type="project" value="InterPro"/>
</dbReference>
<dbReference type="InterPro" id="IPR004090">
    <property type="entry name" value="Chemotax_Me-accpt_rcpt"/>
</dbReference>
<proteinExistence type="inferred from homology"/>
<dbReference type="STRING" id="1437059.A6A05_07985"/>
<dbReference type="PANTHER" id="PTHR32089:SF112">
    <property type="entry name" value="LYSOZYME-LIKE PROTEIN-RELATED"/>
    <property type="match status" value="1"/>
</dbReference>
<dbReference type="Pfam" id="PF00015">
    <property type="entry name" value="MCPsignal"/>
    <property type="match status" value="1"/>
</dbReference>
<organism evidence="6 7">
    <name type="scientific">Magnetospirillum moscoviense</name>
    <dbReference type="NCBI Taxonomy" id="1437059"/>
    <lineage>
        <taxon>Bacteria</taxon>
        <taxon>Pseudomonadati</taxon>
        <taxon>Pseudomonadota</taxon>
        <taxon>Alphaproteobacteria</taxon>
        <taxon>Rhodospirillales</taxon>
        <taxon>Rhodospirillaceae</taxon>
        <taxon>Magnetospirillum</taxon>
    </lineage>
</organism>
<dbReference type="PANTHER" id="PTHR32089">
    <property type="entry name" value="METHYL-ACCEPTING CHEMOTAXIS PROTEIN MCPB"/>
    <property type="match status" value="1"/>
</dbReference>
<dbReference type="Proteomes" id="UP000078543">
    <property type="component" value="Unassembled WGS sequence"/>
</dbReference>
<comment type="caution">
    <text evidence="6">The sequence shown here is derived from an EMBL/GenBank/DDBJ whole genome shotgun (WGS) entry which is preliminary data.</text>
</comment>
<dbReference type="PRINTS" id="PR00260">
    <property type="entry name" value="CHEMTRNSDUCR"/>
</dbReference>